<dbReference type="GO" id="GO:0016491">
    <property type="term" value="F:oxidoreductase activity"/>
    <property type="evidence" value="ECO:0007669"/>
    <property type="project" value="UniProtKB-KW"/>
</dbReference>
<dbReference type="Proteomes" id="UP001497457">
    <property type="component" value="Chromosome 27b"/>
</dbReference>
<dbReference type="AlphaFoldDB" id="A0ABC9BRE8"/>
<dbReference type="InterPro" id="IPR050231">
    <property type="entry name" value="Iron_ascorbate_oxido_reductase"/>
</dbReference>
<comment type="similarity">
    <text evidence="1">Belongs to the iron/ascorbate-dependent oxidoreductase family.</text>
</comment>
<dbReference type="GO" id="GO:0046872">
    <property type="term" value="F:metal ion binding"/>
    <property type="evidence" value="ECO:0007669"/>
    <property type="project" value="UniProtKB-KW"/>
</dbReference>
<keyword evidence="1" id="KW-0479">Metal-binding</keyword>
<keyword evidence="1" id="KW-0408">Iron</keyword>
<reference evidence="4" key="1">
    <citation type="submission" date="2024-10" db="EMBL/GenBank/DDBJ databases">
        <authorList>
            <person name="Ryan C."/>
        </authorList>
    </citation>
    <scope>NUCLEOTIDE SEQUENCE [LARGE SCALE GENOMIC DNA]</scope>
</reference>
<dbReference type="PANTHER" id="PTHR47990">
    <property type="entry name" value="2-OXOGLUTARATE (2OG) AND FE(II)-DEPENDENT OXYGENASE SUPERFAMILY PROTEIN-RELATED"/>
    <property type="match status" value="1"/>
</dbReference>
<keyword evidence="5" id="KW-1185">Reference proteome</keyword>
<gene>
    <name evidence="4" type="ORF">URODEC1_LOCUS67991</name>
</gene>
<keyword evidence="1" id="KW-0560">Oxidoreductase</keyword>
<evidence type="ECO:0000313" key="4">
    <source>
        <dbReference type="EMBL" id="CAL5006359.1"/>
    </source>
</evidence>
<sequence>MQQRGRHTQAKAEMSSVKGAEHQLRSGLGKVDLRGLEPGGPGWEAARAAVAASMEAVGTVVVTHDALGADLRQALFGRAMPEFFALPLDAKRSLVSGPVNGYIGPRPGAPAYESVRIWEAAHGAGAGARNLGDALWPHGNPAFWNMLDLKRKVGRMILESLGVPAECVESHLDSLAYNVRLAHYGPLPDTATTTTGLSMQPHRDCTMLTMVIQHGVEGLEVQVEDGSWIAVPPEPDTVTVVAGELLTVVANGRVPAGIHRVRTPGDRERMSVLFVSTPKEGATVRPLDELVDDNHPLMYGDCSFSEYVDFRFAGDGRKLSDPLKAFCGALKDKQ</sequence>
<proteinExistence type="inferred from homology"/>
<accession>A0ABC9BRE8</accession>
<dbReference type="InterPro" id="IPR005123">
    <property type="entry name" value="Oxoglu/Fe-dep_dioxygenase_dom"/>
</dbReference>
<protein>
    <recommendedName>
        <fullName evidence="3">Fe2OG dioxygenase domain-containing protein</fullName>
    </recommendedName>
</protein>
<dbReference type="Gene3D" id="2.60.120.330">
    <property type="entry name" value="B-lactam Antibiotic, Isopenicillin N Synthase, Chain"/>
    <property type="match status" value="1"/>
</dbReference>
<name>A0ABC9BRE8_9POAL</name>
<evidence type="ECO:0000313" key="5">
    <source>
        <dbReference type="Proteomes" id="UP001497457"/>
    </source>
</evidence>
<dbReference type="PROSITE" id="PS51471">
    <property type="entry name" value="FE2OG_OXY"/>
    <property type="match status" value="1"/>
</dbReference>
<dbReference type="EMBL" id="OZ075137">
    <property type="protein sequence ID" value="CAL5006359.1"/>
    <property type="molecule type" value="Genomic_DNA"/>
</dbReference>
<dbReference type="InterPro" id="IPR044861">
    <property type="entry name" value="IPNS-like_FE2OG_OXY"/>
</dbReference>
<feature type="domain" description="Fe2OG dioxygenase" evidence="3">
    <location>
        <begin position="175"/>
        <end position="278"/>
    </location>
</feature>
<dbReference type="Pfam" id="PF03171">
    <property type="entry name" value="2OG-FeII_Oxy"/>
    <property type="match status" value="1"/>
</dbReference>
<feature type="region of interest" description="Disordered" evidence="2">
    <location>
        <begin position="1"/>
        <end position="21"/>
    </location>
</feature>
<evidence type="ECO:0000256" key="2">
    <source>
        <dbReference type="SAM" id="MobiDB-lite"/>
    </source>
</evidence>
<dbReference type="SUPFAM" id="SSF51197">
    <property type="entry name" value="Clavaminate synthase-like"/>
    <property type="match status" value="1"/>
</dbReference>
<evidence type="ECO:0000259" key="3">
    <source>
        <dbReference type="PROSITE" id="PS51471"/>
    </source>
</evidence>
<evidence type="ECO:0000256" key="1">
    <source>
        <dbReference type="RuleBase" id="RU003682"/>
    </source>
</evidence>
<organism evidence="4 5">
    <name type="scientific">Urochloa decumbens</name>
    <dbReference type="NCBI Taxonomy" id="240449"/>
    <lineage>
        <taxon>Eukaryota</taxon>
        <taxon>Viridiplantae</taxon>
        <taxon>Streptophyta</taxon>
        <taxon>Embryophyta</taxon>
        <taxon>Tracheophyta</taxon>
        <taxon>Spermatophyta</taxon>
        <taxon>Magnoliopsida</taxon>
        <taxon>Liliopsida</taxon>
        <taxon>Poales</taxon>
        <taxon>Poaceae</taxon>
        <taxon>PACMAD clade</taxon>
        <taxon>Panicoideae</taxon>
        <taxon>Panicodae</taxon>
        <taxon>Paniceae</taxon>
        <taxon>Melinidinae</taxon>
        <taxon>Urochloa</taxon>
    </lineage>
</organism>
<dbReference type="InterPro" id="IPR027443">
    <property type="entry name" value="IPNS-like_sf"/>
</dbReference>